<dbReference type="EMBL" id="RYFC01000001">
    <property type="protein sequence ID" value="RTZ50457.1"/>
    <property type="molecule type" value="Genomic_DNA"/>
</dbReference>
<accession>A0A432E1Z0</accession>
<dbReference type="Gene3D" id="3.90.190.10">
    <property type="entry name" value="Protein tyrosine phosphatase superfamily"/>
    <property type="match status" value="1"/>
</dbReference>
<dbReference type="GO" id="GO:0004721">
    <property type="term" value="F:phosphoprotein phosphatase activity"/>
    <property type="evidence" value="ECO:0007669"/>
    <property type="project" value="InterPro"/>
</dbReference>
<proteinExistence type="predicted"/>
<dbReference type="InterPro" id="IPR029021">
    <property type="entry name" value="Prot-tyrosine_phosphatase-like"/>
</dbReference>
<protein>
    <recommendedName>
        <fullName evidence="3">Tyrosine-protein phosphatase</fullName>
    </recommendedName>
</protein>
<dbReference type="InterPro" id="IPR026893">
    <property type="entry name" value="Tyr/Ser_Pase_IphP-type"/>
</dbReference>
<dbReference type="Pfam" id="PF13350">
    <property type="entry name" value="Y_phosphatase3"/>
    <property type="match status" value="1"/>
</dbReference>
<gene>
    <name evidence="1" type="ORF">EJ377_04880</name>
</gene>
<name>A0A432E1Z0_9FLAO</name>
<evidence type="ECO:0000313" key="1">
    <source>
        <dbReference type="EMBL" id="RTZ50457.1"/>
    </source>
</evidence>
<sequence length="59" mass="6957">MRKVANFRTVGNIKNTEGRTLKEGKLYRSAHLHQLKRKSFNDFEKLGIKEIIDLRNSKK</sequence>
<dbReference type="AlphaFoldDB" id="A0A432E1Z0"/>
<comment type="caution">
    <text evidence="1">The sequence shown here is derived from an EMBL/GenBank/DDBJ whole genome shotgun (WGS) entry which is preliminary data.</text>
</comment>
<evidence type="ECO:0008006" key="3">
    <source>
        <dbReference type="Google" id="ProtNLM"/>
    </source>
</evidence>
<dbReference type="Proteomes" id="UP000276953">
    <property type="component" value="Unassembled WGS sequence"/>
</dbReference>
<evidence type="ECO:0000313" key="2">
    <source>
        <dbReference type="Proteomes" id="UP000276953"/>
    </source>
</evidence>
<organism evidence="1 2">
    <name type="scientific">Chryseobacterium arthrosphaerae</name>
    <dbReference type="NCBI Taxonomy" id="651561"/>
    <lineage>
        <taxon>Bacteria</taxon>
        <taxon>Pseudomonadati</taxon>
        <taxon>Bacteroidota</taxon>
        <taxon>Flavobacteriia</taxon>
        <taxon>Flavobacteriales</taxon>
        <taxon>Weeksellaceae</taxon>
        <taxon>Chryseobacterium group</taxon>
        <taxon>Chryseobacterium</taxon>
    </lineage>
</organism>
<dbReference type="SUPFAM" id="SSF52799">
    <property type="entry name" value="(Phosphotyrosine protein) phosphatases II"/>
    <property type="match status" value="1"/>
</dbReference>
<reference evidence="1 2" key="1">
    <citation type="submission" date="2018-12" db="EMBL/GenBank/DDBJ databases">
        <title>Draft Genome Sequence of Chryseobacterium arthrosphaerae strain ED882-96 Isolated from the Blood of a Patient with Liver Cirrhosis in Taiwan.</title>
        <authorList>
            <person name="Lin J.-N."/>
            <person name="Lai C.-H."/>
            <person name="Yang C.-H."/>
            <person name="Huang Y.-H."/>
        </authorList>
    </citation>
    <scope>NUCLEOTIDE SEQUENCE [LARGE SCALE GENOMIC DNA]</scope>
    <source>
        <strain evidence="1 2">ED882-96</strain>
    </source>
</reference>